<dbReference type="CDD" id="cd13138">
    <property type="entry name" value="MATE_yoeA_like"/>
    <property type="match status" value="1"/>
</dbReference>
<evidence type="ECO:0000256" key="3">
    <source>
        <dbReference type="ARBA" id="ARBA00022475"/>
    </source>
</evidence>
<dbReference type="PIRSF" id="PIRSF006603">
    <property type="entry name" value="DinF"/>
    <property type="match status" value="1"/>
</dbReference>
<keyword evidence="6 7" id="KW-0472">Membrane</keyword>
<evidence type="ECO:0000256" key="7">
    <source>
        <dbReference type="SAM" id="Phobius"/>
    </source>
</evidence>
<dbReference type="InterPro" id="IPR052031">
    <property type="entry name" value="Membrane_Transporter-Flippase"/>
</dbReference>
<feature type="transmembrane region" description="Helical" evidence="7">
    <location>
        <begin position="433"/>
        <end position="454"/>
    </location>
</feature>
<dbReference type="NCBIfam" id="TIGR00797">
    <property type="entry name" value="matE"/>
    <property type="match status" value="1"/>
</dbReference>
<evidence type="ECO:0000256" key="4">
    <source>
        <dbReference type="ARBA" id="ARBA00022692"/>
    </source>
</evidence>
<dbReference type="InterPro" id="IPR002528">
    <property type="entry name" value="MATE_fam"/>
</dbReference>
<dbReference type="PANTHER" id="PTHR43549:SF3">
    <property type="entry name" value="MULTIDRUG RESISTANCE PROTEIN YPNP-RELATED"/>
    <property type="match status" value="1"/>
</dbReference>
<feature type="transmembrane region" description="Helical" evidence="7">
    <location>
        <begin position="146"/>
        <end position="165"/>
    </location>
</feature>
<comment type="caution">
    <text evidence="8">The sequence shown here is derived from an EMBL/GenBank/DDBJ whole genome shotgun (WGS) entry which is preliminary data.</text>
</comment>
<proteinExistence type="predicted"/>
<feature type="transmembrane region" description="Helical" evidence="7">
    <location>
        <begin position="335"/>
        <end position="354"/>
    </location>
</feature>
<name>A0A952FR86_9PROT</name>
<feature type="transmembrane region" description="Helical" evidence="7">
    <location>
        <begin position="300"/>
        <end position="323"/>
    </location>
</feature>
<dbReference type="Pfam" id="PF01554">
    <property type="entry name" value="MatE"/>
    <property type="match status" value="2"/>
</dbReference>
<feature type="transmembrane region" description="Helical" evidence="7">
    <location>
        <begin position="258"/>
        <end position="280"/>
    </location>
</feature>
<feature type="transmembrane region" description="Helical" evidence="7">
    <location>
        <begin position="204"/>
        <end position="226"/>
    </location>
</feature>
<dbReference type="PANTHER" id="PTHR43549">
    <property type="entry name" value="MULTIDRUG RESISTANCE PROTEIN YPNP-RELATED"/>
    <property type="match status" value="1"/>
</dbReference>
<feature type="transmembrane region" description="Helical" evidence="7">
    <location>
        <begin position="100"/>
        <end position="126"/>
    </location>
</feature>
<keyword evidence="5 7" id="KW-1133">Transmembrane helix</keyword>
<evidence type="ECO:0000256" key="1">
    <source>
        <dbReference type="ARBA" id="ARBA00004429"/>
    </source>
</evidence>
<accession>A0A952FR86</accession>
<evidence type="ECO:0000256" key="6">
    <source>
        <dbReference type="ARBA" id="ARBA00023136"/>
    </source>
</evidence>
<keyword evidence="4 7" id="KW-0812">Transmembrane</keyword>
<dbReference type="Proteomes" id="UP000700706">
    <property type="component" value="Unassembled WGS sequence"/>
</dbReference>
<dbReference type="InterPro" id="IPR048279">
    <property type="entry name" value="MdtK-like"/>
</dbReference>
<protein>
    <submittedName>
        <fullName evidence="8">MATE family efflux transporter</fullName>
    </submittedName>
</protein>
<keyword evidence="2" id="KW-0813">Transport</keyword>
<comment type="subcellular location">
    <subcellularLocation>
        <location evidence="1">Cell inner membrane</location>
        <topology evidence="1">Multi-pass membrane protein</topology>
    </subcellularLocation>
</comment>
<evidence type="ECO:0000256" key="5">
    <source>
        <dbReference type="ARBA" id="ARBA00022989"/>
    </source>
</evidence>
<organism evidence="8 9">
    <name type="scientific">Inquilinus limosus</name>
    <dbReference type="NCBI Taxonomy" id="171674"/>
    <lineage>
        <taxon>Bacteria</taxon>
        <taxon>Pseudomonadati</taxon>
        <taxon>Pseudomonadota</taxon>
        <taxon>Alphaproteobacteria</taxon>
        <taxon>Rhodospirillales</taxon>
        <taxon>Rhodospirillaceae</taxon>
        <taxon>Inquilinus</taxon>
    </lineage>
</organism>
<evidence type="ECO:0000313" key="9">
    <source>
        <dbReference type="Proteomes" id="UP000700706"/>
    </source>
</evidence>
<feature type="transmembrane region" description="Helical" evidence="7">
    <location>
        <begin position="21"/>
        <end position="39"/>
    </location>
</feature>
<feature type="transmembrane region" description="Helical" evidence="7">
    <location>
        <begin position="401"/>
        <end position="421"/>
    </location>
</feature>
<dbReference type="GO" id="GO:0005886">
    <property type="term" value="C:plasma membrane"/>
    <property type="evidence" value="ECO:0007669"/>
    <property type="project" value="UniProtKB-SubCell"/>
</dbReference>
<feature type="transmembrane region" description="Helical" evidence="7">
    <location>
        <begin position="177"/>
        <end position="198"/>
    </location>
</feature>
<feature type="transmembrane region" description="Helical" evidence="7">
    <location>
        <begin position="374"/>
        <end position="394"/>
    </location>
</feature>
<feature type="transmembrane region" description="Helical" evidence="7">
    <location>
        <begin position="59"/>
        <end position="88"/>
    </location>
</feature>
<evidence type="ECO:0000313" key="8">
    <source>
        <dbReference type="EMBL" id="MBW8727229.1"/>
    </source>
</evidence>
<dbReference type="GO" id="GO:0015297">
    <property type="term" value="F:antiporter activity"/>
    <property type="evidence" value="ECO:0007669"/>
    <property type="project" value="InterPro"/>
</dbReference>
<dbReference type="GO" id="GO:0042910">
    <property type="term" value="F:xenobiotic transmembrane transporter activity"/>
    <property type="evidence" value="ECO:0007669"/>
    <property type="project" value="InterPro"/>
</dbReference>
<dbReference type="AlphaFoldDB" id="A0A952FR86"/>
<sequence length="464" mass="48512">MSNAIDRGPAAPPASAGSAAPLWKAFLLFLGPMMLSNVLQALSGTVNNIYLGQMIGVRALAAVSAFFPILFFFISFIIGLGAGAAVLIGQAWGAREPDKVKAVAGTTLTVTILAGIVVALFGGAFTRPLLVAVGTPADILADATEYARIMLIAMPGLFVFILVTSMMRGTGDTVTPLLVLALQTAIGLVLTPALIRGWGGLPQLGVLSGAYAAIVSFLAALVWLAFHLRRRGHALAPDAVLLRHLWIDLRILRAVLRIGLPSGVQLVLVSLAEVAVLSFVNGFGSDATAAYGAVNQVVSYVQFPAISIAITASIFAAQAIGAGHVDRLGAITRTGLLLNLAVTGGLVAIAYLFSRTLMGLFLTSAPVIELAQDLLHITLWSYIVFGIAGVVAAVMRASGTVLAPTAISLFAILCVEVPVAGLLSHRIGIDGIWIAYPVAFIVMALGQAAFYRLVWRKRAIQRMI</sequence>
<dbReference type="EMBL" id="JAEKLZ010000262">
    <property type="protein sequence ID" value="MBW8727229.1"/>
    <property type="molecule type" value="Genomic_DNA"/>
</dbReference>
<evidence type="ECO:0000256" key="2">
    <source>
        <dbReference type="ARBA" id="ARBA00022448"/>
    </source>
</evidence>
<gene>
    <name evidence="8" type="ORF">JF625_19040</name>
</gene>
<reference evidence="8" key="1">
    <citation type="submission" date="2020-06" db="EMBL/GenBank/DDBJ databases">
        <title>Stable isotope informed genome-resolved metagenomics uncovers potential trophic interactions in rhizosphere soil.</title>
        <authorList>
            <person name="Starr E.P."/>
            <person name="Shi S."/>
            <person name="Blazewicz S.J."/>
            <person name="Koch B.J."/>
            <person name="Probst A.J."/>
            <person name="Hungate B.A."/>
            <person name="Pett-Ridge J."/>
            <person name="Firestone M.K."/>
            <person name="Banfield J.F."/>
        </authorList>
    </citation>
    <scope>NUCLEOTIDE SEQUENCE</scope>
    <source>
        <strain evidence="8">YM_69_17</strain>
    </source>
</reference>
<keyword evidence="3" id="KW-1003">Cell membrane</keyword>